<dbReference type="PATRIC" id="fig|992035.3.peg.603"/>
<proteinExistence type="predicted"/>
<dbReference type="AlphaFoldDB" id="N4T8K1"/>
<name>N4T8K1_HELPX</name>
<dbReference type="EMBL" id="AOTW01000001">
    <property type="protein sequence ID" value="ENH59478.1"/>
    <property type="molecule type" value="Genomic_DNA"/>
</dbReference>
<evidence type="ECO:0000313" key="1">
    <source>
        <dbReference type="EMBL" id="ENH59478.1"/>
    </source>
</evidence>
<reference evidence="1 2" key="1">
    <citation type="submission" date="2013-02" db="EMBL/GenBank/DDBJ databases">
        <title>Comparative Sequence Analysis of H. pylori Isolates.</title>
        <authorList>
            <person name="Blanchard T.G."/>
            <person name="Czinn S.J."/>
            <person name="McCracken C.M."/>
            <person name="Abolude K.A."/>
            <person name="Shefchek K.S."/>
            <person name="Maroo A.M."/>
            <person name="Santana-Cruz I.S."/>
            <person name="Tallon L.J."/>
            <person name="Ficke F.W.F."/>
        </authorList>
    </citation>
    <scope>NUCLEOTIDE SEQUENCE [LARGE SCALE GENOMIC DNA]</scope>
    <source>
        <strain evidence="1 2">Hp A-11</strain>
    </source>
</reference>
<comment type="caution">
    <text evidence="1">The sequence shown here is derived from an EMBL/GenBank/DDBJ whole genome shotgun (WGS) entry which is preliminary data.</text>
</comment>
<dbReference type="Proteomes" id="UP000012243">
    <property type="component" value="Unassembled WGS sequence"/>
</dbReference>
<accession>N4T8K1</accession>
<gene>
    <name evidence="1" type="ORF">HPHPA11_0617</name>
</gene>
<protein>
    <submittedName>
        <fullName evidence="1">Uncharacterized protein</fullName>
    </submittedName>
</protein>
<evidence type="ECO:0000313" key="2">
    <source>
        <dbReference type="Proteomes" id="UP000012243"/>
    </source>
</evidence>
<sequence length="37" mass="4402">MGDGAKRVTIKLIILTLKIKYSYCIQKWLKNGFTFFY</sequence>
<organism evidence="1 2">
    <name type="scientific">Helicobacter pylori Hp A-11</name>
    <dbReference type="NCBI Taxonomy" id="992035"/>
    <lineage>
        <taxon>Bacteria</taxon>
        <taxon>Pseudomonadati</taxon>
        <taxon>Campylobacterota</taxon>
        <taxon>Epsilonproteobacteria</taxon>
        <taxon>Campylobacterales</taxon>
        <taxon>Helicobacteraceae</taxon>
        <taxon>Helicobacter</taxon>
    </lineage>
</organism>